<proteinExistence type="predicted"/>
<evidence type="ECO:0000313" key="1">
    <source>
        <dbReference type="EMBL" id="KAA6376487.1"/>
    </source>
</evidence>
<organism evidence="1 2">
    <name type="scientific">Streblomastix strix</name>
    <dbReference type="NCBI Taxonomy" id="222440"/>
    <lineage>
        <taxon>Eukaryota</taxon>
        <taxon>Metamonada</taxon>
        <taxon>Preaxostyla</taxon>
        <taxon>Oxymonadida</taxon>
        <taxon>Streblomastigidae</taxon>
        <taxon>Streblomastix</taxon>
    </lineage>
</organism>
<name>A0A5J4V1K5_9EUKA</name>
<evidence type="ECO:0000313" key="2">
    <source>
        <dbReference type="Proteomes" id="UP000324800"/>
    </source>
</evidence>
<accession>A0A5J4V1K5</accession>
<comment type="caution">
    <text evidence="1">The sequence shown here is derived from an EMBL/GenBank/DDBJ whole genome shotgun (WGS) entry which is preliminary data.</text>
</comment>
<sequence length="129" mass="14985">MQTTIEQGQERIPDPYVTKARFPLKINKITPMIQMNIEFNQKRIIFAMMMYLEKLIQYSYKQDVIEGEERKIEADGSTKFKLKVPGQRRGKTGQPMEPQILAPNLLVQSGSLVGVTQILDQGWTQKWNR</sequence>
<dbReference type="EMBL" id="SNRW01010485">
    <property type="protein sequence ID" value="KAA6376487.1"/>
    <property type="molecule type" value="Genomic_DNA"/>
</dbReference>
<reference evidence="1 2" key="1">
    <citation type="submission" date="2019-03" db="EMBL/GenBank/DDBJ databases">
        <title>Single cell metagenomics reveals metabolic interactions within the superorganism composed of flagellate Streblomastix strix and complex community of Bacteroidetes bacteria on its surface.</title>
        <authorList>
            <person name="Treitli S.C."/>
            <person name="Kolisko M."/>
            <person name="Husnik F."/>
            <person name="Keeling P."/>
            <person name="Hampl V."/>
        </authorList>
    </citation>
    <scope>NUCLEOTIDE SEQUENCE [LARGE SCALE GENOMIC DNA]</scope>
    <source>
        <strain evidence="1">ST1C</strain>
    </source>
</reference>
<dbReference type="AlphaFoldDB" id="A0A5J4V1K5"/>
<gene>
    <name evidence="1" type="ORF">EZS28_027986</name>
</gene>
<dbReference type="Proteomes" id="UP000324800">
    <property type="component" value="Unassembled WGS sequence"/>
</dbReference>
<protein>
    <submittedName>
        <fullName evidence="1">Uncharacterized protein</fullName>
    </submittedName>
</protein>